<name>A0A397W710_9GLOM</name>
<keyword evidence="2" id="KW-1185">Reference proteome</keyword>
<dbReference type="InterPro" id="IPR036986">
    <property type="entry name" value="S4_RNA-bd_sf"/>
</dbReference>
<dbReference type="Proteomes" id="UP000266673">
    <property type="component" value="Unassembled WGS sequence"/>
</dbReference>
<dbReference type="OrthoDB" id="1109245at2759"/>
<comment type="caution">
    <text evidence="1">The sequence shown here is derived from an EMBL/GenBank/DDBJ whole genome shotgun (WGS) entry which is preliminary data.</text>
</comment>
<dbReference type="InterPro" id="IPR000876">
    <property type="entry name" value="Ribosomal_eS4"/>
</dbReference>
<dbReference type="PANTHER" id="PTHR11581">
    <property type="entry name" value="30S/40S RIBOSOMAL PROTEIN S4"/>
    <property type="match status" value="1"/>
</dbReference>
<evidence type="ECO:0000313" key="2">
    <source>
        <dbReference type="Proteomes" id="UP000266673"/>
    </source>
</evidence>
<evidence type="ECO:0000313" key="1">
    <source>
        <dbReference type="EMBL" id="RIB27126.1"/>
    </source>
</evidence>
<dbReference type="GO" id="GO:0006412">
    <property type="term" value="P:translation"/>
    <property type="evidence" value="ECO:0007669"/>
    <property type="project" value="InterPro"/>
</dbReference>
<proteinExistence type="predicted"/>
<dbReference type="GO" id="GO:0003723">
    <property type="term" value="F:RNA binding"/>
    <property type="evidence" value="ECO:0007669"/>
    <property type="project" value="InterPro"/>
</dbReference>
<dbReference type="AlphaFoldDB" id="A0A397W710"/>
<dbReference type="PANTHER" id="PTHR11581:SF0">
    <property type="entry name" value="SMALL RIBOSOMAL SUBUNIT PROTEIN ES4"/>
    <property type="match status" value="1"/>
</dbReference>
<dbReference type="Gene3D" id="3.10.290.10">
    <property type="entry name" value="RNA-binding S4 domain"/>
    <property type="match status" value="1"/>
</dbReference>
<dbReference type="STRING" id="44941.A0A397W710"/>
<reference evidence="1 2" key="1">
    <citation type="submission" date="2018-06" db="EMBL/GenBank/DDBJ databases">
        <title>Comparative genomics reveals the genomic features of Rhizophagus irregularis, R. cerebriforme, R. diaphanum and Gigaspora rosea, and their symbiotic lifestyle signature.</title>
        <authorList>
            <person name="Morin E."/>
            <person name="San Clemente H."/>
            <person name="Chen E.C.H."/>
            <person name="De La Providencia I."/>
            <person name="Hainaut M."/>
            <person name="Kuo A."/>
            <person name="Kohler A."/>
            <person name="Murat C."/>
            <person name="Tang N."/>
            <person name="Roy S."/>
            <person name="Loubradou J."/>
            <person name="Henrissat B."/>
            <person name="Grigoriev I.V."/>
            <person name="Corradi N."/>
            <person name="Roux C."/>
            <person name="Martin F.M."/>
        </authorList>
    </citation>
    <scope>NUCLEOTIDE SEQUENCE [LARGE SCALE GENOMIC DNA]</scope>
    <source>
        <strain evidence="1 2">DAOM 194757</strain>
    </source>
</reference>
<organism evidence="1 2">
    <name type="scientific">Gigaspora rosea</name>
    <dbReference type="NCBI Taxonomy" id="44941"/>
    <lineage>
        <taxon>Eukaryota</taxon>
        <taxon>Fungi</taxon>
        <taxon>Fungi incertae sedis</taxon>
        <taxon>Mucoromycota</taxon>
        <taxon>Glomeromycotina</taxon>
        <taxon>Glomeromycetes</taxon>
        <taxon>Diversisporales</taxon>
        <taxon>Gigasporaceae</taxon>
        <taxon>Gigaspora</taxon>
    </lineage>
</organism>
<dbReference type="GO" id="GO:0003735">
    <property type="term" value="F:structural constituent of ribosome"/>
    <property type="evidence" value="ECO:0007669"/>
    <property type="project" value="InterPro"/>
</dbReference>
<gene>
    <name evidence="1" type="ORF">C2G38_2062948</name>
</gene>
<accession>A0A397W710</accession>
<sequence>MLDKLTGTYKNFFVNIIELLNNRIINKKAPRPSSEFHKLRECLPLVIFLRNRLKYALIKKEVQSILTQHLLKVNGKVRIYG</sequence>
<protein>
    <submittedName>
        <fullName evidence="1">Uncharacterized protein</fullName>
    </submittedName>
</protein>
<dbReference type="GO" id="GO:0022627">
    <property type="term" value="C:cytosolic small ribosomal subunit"/>
    <property type="evidence" value="ECO:0007669"/>
    <property type="project" value="TreeGrafter"/>
</dbReference>
<dbReference type="EMBL" id="QKWP01000110">
    <property type="protein sequence ID" value="RIB27126.1"/>
    <property type="molecule type" value="Genomic_DNA"/>
</dbReference>